<dbReference type="PANTHER" id="PTHR30055">
    <property type="entry name" value="HTH-TYPE TRANSCRIPTIONAL REGULATOR RUTR"/>
    <property type="match status" value="1"/>
</dbReference>
<keyword evidence="3" id="KW-0804">Transcription</keyword>
<dbReference type="PANTHER" id="PTHR30055:SF234">
    <property type="entry name" value="HTH-TYPE TRANSCRIPTIONAL REGULATOR BETI"/>
    <property type="match status" value="1"/>
</dbReference>
<dbReference type="SUPFAM" id="SSF46689">
    <property type="entry name" value="Homeodomain-like"/>
    <property type="match status" value="1"/>
</dbReference>
<dbReference type="PROSITE" id="PS50977">
    <property type="entry name" value="HTH_TETR_2"/>
    <property type="match status" value="1"/>
</dbReference>
<dbReference type="AlphaFoldDB" id="A0A6H9UT04"/>
<evidence type="ECO:0000256" key="5">
    <source>
        <dbReference type="SAM" id="MobiDB-lite"/>
    </source>
</evidence>
<feature type="compositionally biased region" description="Basic and acidic residues" evidence="5">
    <location>
        <begin position="20"/>
        <end position="29"/>
    </location>
</feature>
<dbReference type="InterPro" id="IPR001647">
    <property type="entry name" value="HTH_TetR"/>
</dbReference>
<dbReference type="SUPFAM" id="SSF48498">
    <property type="entry name" value="Tetracyclin repressor-like, C-terminal domain"/>
    <property type="match status" value="1"/>
</dbReference>
<dbReference type="GO" id="GO:0000976">
    <property type="term" value="F:transcription cis-regulatory region binding"/>
    <property type="evidence" value="ECO:0007669"/>
    <property type="project" value="TreeGrafter"/>
</dbReference>
<feature type="region of interest" description="Disordered" evidence="5">
    <location>
        <begin position="1"/>
        <end position="36"/>
    </location>
</feature>
<evidence type="ECO:0000256" key="1">
    <source>
        <dbReference type="ARBA" id="ARBA00023015"/>
    </source>
</evidence>
<evidence type="ECO:0000256" key="3">
    <source>
        <dbReference type="ARBA" id="ARBA00023163"/>
    </source>
</evidence>
<evidence type="ECO:0000259" key="6">
    <source>
        <dbReference type="PROSITE" id="PS50977"/>
    </source>
</evidence>
<dbReference type="PRINTS" id="PR00455">
    <property type="entry name" value="HTHTETR"/>
</dbReference>
<feature type="compositionally biased region" description="Low complexity" evidence="5">
    <location>
        <begin position="1"/>
        <end position="19"/>
    </location>
</feature>
<keyword evidence="8" id="KW-1185">Reference proteome</keyword>
<sequence length="227" mass="25415">MARTPSRSSARSAPSPAQPADREGREPPRTARGARSRALLVKAARTVFERDGYLDARLRDITEEAGMSEGSFYTYFSSKEEIFAAVLEEVQEEMLHPHVREMIDEDDPIAVIEASNRAYLRAYQQNAALMGLLEQVAAIDENFREVRQQRTRAFARRNFQSVRDLQERGLVDADLDPVLATAALSHMVSRTAYAAYVLGEDYDFENLVFTLTRLWANALGIPAAATS</sequence>
<keyword evidence="2 4" id="KW-0238">DNA-binding</keyword>
<dbReference type="Gene3D" id="1.10.10.60">
    <property type="entry name" value="Homeodomain-like"/>
    <property type="match status" value="1"/>
</dbReference>
<feature type="domain" description="HTH tetR-type" evidence="6">
    <location>
        <begin position="34"/>
        <end position="94"/>
    </location>
</feature>
<evidence type="ECO:0000313" key="7">
    <source>
        <dbReference type="EMBL" id="KAB1141762.1"/>
    </source>
</evidence>
<name>A0A6H9UT04_9ACTN</name>
<dbReference type="EMBL" id="VZRB01000029">
    <property type="protein sequence ID" value="KAB1141762.1"/>
    <property type="molecule type" value="Genomic_DNA"/>
</dbReference>
<protein>
    <submittedName>
        <fullName evidence="7">TetR/AcrR family transcriptional regulator</fullName>
    </submittedName>
</protein>
<organism evidence="7 8">
    <name type="scientific">Streptomyces luteolifulvus</name>
    <dbReference type="NCBI Taxonomy" id="2615112"/>
    <lineage>
        <taxon>Bacteria</taxon>
        <taxon>Bacillati</taxon>
        <taxon>Actinomycetota</taxon>
        <taxon>Actinomycetes</taxon>
        <taxon>Kitasatosporales</taxon>
        <taxon>Streptomycetaceae</taxon>
        <taxon>Streptomyces</taxon>
    </lineage>
</organism>
<dbReference type="Gene3D" id="1.10.357.10">
    <property type="entry name" value="Tetracycline Repressor, domain 2"/>
    <property type="match status" value="1"/>
</dbReference>
<reference evidence="7 8" key="1">
    <citation type="submission" date="2019-09" db="EMBL/GenBank/DDBJ databases">
        <title>Screening of Novel Bioactive Compounds from Soil-Associated.</title>
        <authorList>
            <person name="Zhao S."/>
        </authorList>
    </citation>
    <scope>NUCLEOTIDE SEQUENCE [LARGE SCALE GENOMIC DNA]</scope>
    <source>
        <strain evidence="7 8">HIT-DPA4</strain>
    </source>
</reference>
<evidence type="ECO:0000313" key="8">
    <source>
        <dbReference type="Proteomes" id="UP000442707"/>
    </source>
</evidence>
<dbReference type="RefSeq" id="WP_150954731.1">
    <property type="nucleotide sequence ID" value="NZ_VZRB01000029.1"/>
</dbReference>
<dbReference type="GO" id="GO:0003700">
    <property type="term" value="F:DNA-binding transcription factor activity"/>
    <property type="evidence" value="ECO:0007669"/>
    <property type="project" value="TreeGrafter"/>
</dbReference>
<dbReference type="InterPro" id="IPR036271">
    <property type="entry name" value="Tet_transcr_reg_TetR-rel_C_sf"/>
</dbReference>
<keyword evidence="1" id="KW-0805">Transcription regulation</keyword>
<accession>A0A6H9UT04</accession>
<proteinExistence type="predicted"/>
<feature type="DNA-binding region" description="H-T-H motif" evidence="4">
    <location>
        <begin position="57"/>
        <end position="76"/>
    </location>
</feature>
<evidence type="ECO:0000256" key="2">
    <source>
        <dbReference type="ARBA" id="ARBA00023125"/>
    </source>
</evidence>
<comment type="caution">
    <text evidence="7">The sequence shown here is derived from an EMBL/GenBank/DDBJ whole genome shotgun (WGS) entry which is preliminary data.</text>
</comment>
<evidence type="ECO:0000256" key="4">
    <source>
        <dbReference type="PROSITE-ProRule" id="PRU00335"/>
    </source>
</evidence>
<dbReference type="InterPro" id="IPR009057">
    <property type="entry name" value="Homeodomain-like_sf"/>
</dbReference>
<dbReference type="InterPro" id="IPR050109">
    <property type="entry name" value="HTH-type_TetR-like_transc_reg"/>
</dbReference>
<dbReference type="Proteomes" id="UP000442707">
    <property type="component" value="Unassembled WGS sequence"/>
</dbReference>
<dbReference type="Pfam" id="PF00440">
    <property type="entry name" value="TetR_N"/>
    <property type="match status" value="1"/>
</dbReference>
<gene>
    <name evidence="7" type="ORF">F7R91_31700</name>
</gene>